<dbReference type="GeneID" id="30073929"/>
<gene>
    <name evidence="1" type="ORF">FVEG_17053</name>
</gene>
<dbReference type="EMBL" id="DS022258">
    <property type="protein sequence ID" value="EWG53061.1"/>
    <property type="molecule type" value="Genomic_DNA"/>
</dbReference>
<dbReference type="RefSeq" id="XP_018759252.1">
    <property type="nucleotide sequence ID" value="XM_018906323.1"/>
</dbReference>
<organism evidence="1 2">
    <name type="scientific">Gibberella moniliformis (strain M3125 / FGSC 7600)</name>
    <name type="common">Maize ear and stalk rot fungus</name>
    <name type="synonym">Fusarium verticillioides</name>
    <dbReference type="NCBI Taxonomy" id="334819"/>
    <lineage>
        <taxon>Eukaryota</taxon>
        <taxon>Fungi</taxon>
        <taxon>Dikarya</taxon>
        <taxon>Ascomycota</taxon>
        <taxon>Pezizomycotina</taxon>
        <taxon>Sordariomycetes</taxon>
        <taxon>Hypocreomycetidae</taxon>
        <taxon>Hypocreales</taxon>
        <taxon>Nectriaceae</taxon>
        <taxon>Fusarium</taxon>
        <taxon>Fusarium fujikuroi species complex</taxon>
    </lineage>
</organism>
<sequence length="104" mass="11380">MNELAETGDRGVVLGIGASCGRWSCHGNAVLWPPRRCRCSRLNTGYIALGCRVIEVKMGVVELSRHRLGANCPRDGIELAVLSLDDASVLARYFAWPRRMVVPG</sequence>
<keyword evidence="2" id="KW-1185">Reference proteome</keyword>
<dbReference type="VEuPathDB" id="FungiDB:FVEG_17053"/>
<dbReference type="AlphaFoldDB" id="W7MPQ9"/>
<evidence type="ECO:0000313" key="2">
    <source>
        <dbReference type="Proteomes" id="UP000009096"/>
    </source>
</evidence>
<protein>
    <submittedName>
        <fullName evidence="1">Uncharacterized protein</fullName>
    </submittedName>
</protein>
<dbReference type="Proteomes" id="UP000009096">
    <property type="component" value="Chromosome 7"/>
</dbReference>
<name>W7MPQ9_GIBM7</name>
<dbReference type="KEGG" id="fvr:FVEG_17053"/>
<dbReference type="EMBL" id="CM000584">
    <property type="protein sequence ID" value="EWG53061.1"/>
    <property type="molecule type" value="Genomic_DNA"/>
</dbReference>
<evidence type="ECO:0000313" key="1">
    <source>
        <dbReference type="EMBL" id="EWG53061.1"/>
    </source>
</evidence>
<reference evidence="1 2" key="1">
    <citation type="journal article" date="2010" name="Nature">
        <title>Comparative genomics reveals mobile pathogenicity chromosomes in Fusarium.</title>
        <authorList>
            <person name="Ma L.J."/>
            <person name="van der Does H.C."/>
            <person name="Borkovich K.A."/>
            <person name="Coleman J.J."/>
            <person name="Daboussi M.J."/>
            <person name="Di Pietro A."/>
            <person name="Dufresne M."/>
            <person name="Freitag M."/>
            <person name="Grabherr M."/>
            <person name="Henrissat B."/>
            <person name="Houterman P.M."/>
            <person name="Kang S."/>
            <person name="Shim W.B."/>
            <person name="Woloshuk C."/>
            <person name="Xie X."/>
            <person name="Xu J.R."/>
            <person name="Antoniw J."/>
            <person name="Baker S.E."/>
            <person name="Bluhm B.H."/>
            <person name="Breakspear A."/>
            <person name="Brown D.W."/>
            <person name="Butchko R.A."/>
            <person name="Chapman S."/>
            <person name="Coulson R."/>
            <person name="Coutinho P.M."/>
            <person name="Danchin E.G."/>
            <person name="Diener A."/>
            <person name="Gale L.R."/>
            <person name="Gardiner D.M."/>
            <person name="Goff S."/>
            <person name="Hammond-Kosack K.E."/>
            <person name="Hilburn K."/>
            <person name="Hua-Van A."/>
            <person name="Jonkers W."/>
            <person name="Kazan K."/>
            <person name="Kodira C.D."/>
            <person name="Koehrsen M."/>
            <person name="Kumar L."/>
            <person name="Lee Y.H."/>
            <person name="Li L."/>
            <person name="Manners J.M."/>
            <person name="Miranda-Saavedra D."/>
            <person name="Mukherjee M."/>
            <person name="Park G."/>
            <person name="Park J."/>
            <person name="Park S.Y."/>
            <person name="Proctor R.H."/>
            <person name="Regev A."/>
            <person name="Ruiz-Roldan M.C."/>
            <person name="Sain D."/>
            <person name="Sakthikumar S."/>
            <person name="Sykes S."/>
            <person name="Schwartz D.C."/>
            <person name="Turgeon B.G."/>
            <person name="Wapinski I."/>
            <person name="Yoder O."/>
            <person name="Young S."/>
            <person name="Zeng Q."/>
            <person name="Zhou S."/>
            <person name="Galagan J."/>
            <person name="Cuomo C.A."/>
            <person name="Kistler H.C."/>
            <person name="Rep M."/>
        </authorList>
    </citation>
    <scope>NUCLEOTIDE SEQUENCE [LARGE SCALE GENOMIC DNA]</scope>
    <source>
        <strain evidence="2">M3125 / FGSC 7600</strain>
    </source>
</reference>
<proteinExistence type="predicted"/>
<accession>W7MPQ9</accession>